<keyword evidence="3" id="KW-1185">Reference proteome</keyword>
<dbReference type="Pfam" id="PF12937">
    <property type="entry name" value="F-box-like"/>
    <property type="match status" value="1"/>
</dbReference>
<dbReference type="EMBL" id="JARIHO010000100">
    <property type="protein sequence ID" value="KAJ7304669.1"/>
    <property type="molecule type" value="Genomic_DNA"/>
</dbReference>
<proteinExistence type="predicted"/>
<name>A0AAD6Z2N2_9AGAR</name>
<dbReference type="Proteomes" id="UP001218218">
    <property type="component" value="Unassembled WGS sequence"/>
</dbReference>
<evidence type="ECO:0000313" key="2">
    <source>
        <dbReference type="EMBL" id="KAJ7304669.1"/>
    </source>
</evidence>
<evidence type="ECO:0000313" key="3">
    <source>
        <dbReference type="Proteomes" id="UP001218218"/>
    </source>
</evidence>
<gene>
    <name evidence="2" type="ORF">DFH08DRAFT_793645</name>
</gene>
<evidence type="ECO:0000259" key="1">
    <source>
        <dbReference type="Pfam" id="PF12937"/>
    </source>
</evidence>
<protein>
    <recommendedName>
        <fullName evidence="1">F-box domain-containing protein</fullName>
    </recommendedName>
</protein>
<sequence>MSENAVPGSAAPLDSDQKEKIRKLLRSHLPPPLYTPSTISALALELAQYDTKMARAPQNMDQLLVQRAEVQAHYINCMGLFAPIRRIPTEILVEIFKMCWEAFASTIGKGAGGMSLAGEMSRLAHAPLLTLSQVCIRWHTIALGTPALWCDIDVEAILWADPLHVDNNMNLLRAALERSGNHPLSVSISNERSVIPHVPAYGLISRHSERWETVVLECRFSDLLPLSGIKGRLPNVENLHIYCWGGDAVRALETFRDLPRLRHIDFCPIAGRSLAQLPWEQLNDVECWEFRLHGNESVIPTILPRLSRGATFCLAFSWLDQDVETDQPLDGPSVRSDIAVLVIQVSDFSPTIAPTTLEFLLATLTLPLLNEFVFVVQNMCSDLPFLWSHSQFLSLSERSSFHSHLHTLHIYHVTISDAELLQALAVLPALKSLSISDHAQLPRDGSVEQVLISDTLLVALTRTPASPCLVPDLHFFDCQSMLRFDDNVYLNCVLSRVQGLQGPKTFECELWWLPGHHRELDPTVSRTIRELRSEKRLLFCFAQTEDS</sequence>
<dbReference type="SUPFAM" id="SSF81383">
    <property type="entry name" value="F-box domain"/>
    <property type="match status" value="1"/>
</dbReference>
<dbReference type="AlphaFoldDB" id="A0AAD6Z2N2"/>
<feature type="domain" description="F-box" evidence="1">
    <location>
        <begin position="85"/>
        <end position="153"/>
    </location>
</feature>
<dbReference type="Gene3D" id="1.20.1280.50">
    <property type="match status" value="1"/>
</dbReference>
<accession>A0AAD6Z2N2</accession>
<dbReference type="InterPro" id="IPR036047">
    <property type="entry name" value="F-box-like_dom_sf"/>
</dbReference>
<comment type="caution">
    <text evidence="2">The sequence shown here is derived from an EMBL/GenBank/DDBJ whole genome shotgun (WGS) entry which is preliminary data.</text>
</comment>
<dbReference type="InterPro" id="IPR001810">
    <property type="entry name" value="F-box_dom"/>
</dbReference>
<organism evidence="2 3">
    <name type="scientific">Mycena albidolilacea</name>
    <dbReference type="NCBI Taxonomy" id="1033008"/>
    <lineage>
        <taxon>Eukaryota</taxon>
        <taxon>Fungi</taxon>
        <taxon>Dikarya</taxon>
        <taxon>Basidiomycota</taxon>
        <taxon>Agaricomycotina</taxon>
        <taxon>Agaricomycetes</taxon>
        <taxon>Agaricomycetidae</taxon>
        <taxon>Agaricales</taxon>
        <taxon>Marasmiineae</taxon>
        <taxon>Mycenaceae</taxon>
        <taxon>Mycena</taxon>
    </lineage>
</organism>
<reference evidence="2" key="1">
    <citation type="submission" date="2023-03" db="EMBL/GenBank/DDBJ databases">
        <title>Massive genome expansion in bonnet fungi (Mycena s.s.) driven by repeated elements and novel gene families across ecological guilds.</title>
        <authorList>
            <consortium name="Lawrence Berkeley National Laboratory"/>
            <person name="Harder C.B."/>
            <person name="Miyauchi S."/>
            <person name="Viragh M."/>
            <person name="Kuo A."/>
            <person name="Thoen E."/>
            <person name="Andreopoulos B."/>
            <person name="Lu D."/>
            <person name="Skrede I."/>
            <person name="Drula E."/>
            <person name="Henrissat B."/>
            <person name="Morin E."/>
            <person name="Kohler A."/>
            <person name="Barry K."/>
            <person name="LaButti K."/>
            <person name="Morin E."/>
            <person name="Salamov A."/>
            <person name="Lipzen A."/>
            <person name="Mereny Z."/>
            <person name="Hegedus B."/>
            <person name="Baldrian P."/>
            <person name="Stursova M."/>
            <person name="Weitz H."/>
            <person name="Taylor A."/>
            <person name="Grigoriev I.V."/>
            <person name="Nagy L.G."/>
            <person name="Martin F."/>
            <person name="Kauserud H."/>
        </authorList>
    </citation>
    <scope>NUCLEOTIDE SEQUENCE</scope>
    <source>
        <strain evidence="2">CBHHK002</strain>
    </source>
</reference>